<dbReference type="InterPro" id="IPR003018">
    <property type="entry name" value="GAF"/>
</dbReference>
<keyword evidence="3" id="KW-1185">Reference proteome</keyword>
<dbReference type="RefSeq" id="WP_265538556.1">
    <property type="nucleotide sequence ID" value="NZ_CP098740.1"/>
</dbReference>
<dbReference type="EMBL" id="CP098740">
    <property type="protein sequence ID" value="UZK52951.1"/>
    <property type="molecule type" value="Genomic_DNA"/>
</dbReference>
<dbReference type="Pfam" id="PF13185">
    <property type="entry name" value="GAF_2"/>
    <property type="match status" value="1"/>
</dbReference>
<organism evidence="2 3">
    <name type="scientific">Streptomyces drozdowiczii</name>
    <dbReference type="NCBI Taxonomy" id="202862"/>
    <lineage>
        <taxon>Bacteria</taxon>
        <taxon>Bacillati</taxon>
        <taxon>Actinomycetota</taxon>
        <taxon>Actinomycetes</taxon>
        <taxon>Kitasatosporales</taxon>
        <taxon>Streptomycetaceae</taxon>
        <taxon>Streptomyces</taxon>
    </lineage>
</organism>
<dbReference type="InterPro" id="IPR029016">
    <property type="entry name" value="GAF-like_dom_sf"/>
</dbReference>
<dbReference type="Proteomes" id="UP001164963">
    <property type="component" value="Chromosome"/>
</dbReference>
<dbReference type="Gene3D" id="3.30.450.40">
    <property type="match status" value="1"/>
</dbReference>
<evidence type="ECO:0000313" key="2">
    <source>
        <dbReference type="EMBL" id="UZK52951.1"/>
    </source>
</evidence>
<feature type="domain" description="GAF" evidence="1">
    <location>
        <begin position="7"/>
        <end position="115"/>
    </location>
</feature>
<accession>A0ABY6PMF9</accession>
<protein>
    <submittedName>
        <fullName evidence="2">GAF domain-containing protein</fullName>
    </submittedName>
</protein>
<reference evidence="2" key="1">
    <citation type="journal article" date="2022" name="Front. Microbiol.">
        <title>Mirubactin C rescues the lethal effect of cell wall biosynthesis mutations in Bacillus subtilis.</title>
        <authorList>
            <person name="Kepplinger B."/>
            <person name="Wen X."/>
            <person name="Tyler A.R."/>
            <person name="Kim B.Y."/>
            <person name="Brown J."/>
            <person name="Banks P."/>
            <person name="Dashti Y."/>
            <person name="Mackenzie E.S."/>
            <person name="Wills C."/>
            <person name="Kawai Y."/>
            <person name="Waldron K.J."/>
            <person name="Allenby N.E.E."/>
            <person name="Wu L.J."/>
            <person name="Hall M.J."/>
            <person name="Errington J."/>
        </authorList>
    </citation>
    <scope>NUCLEOTIDE SEQUENCE</scope>
    <source>
        <strain evidence="2">MDA8-470</strain>
    </source>
</reference>
<sequence length="139" mass="14922">MAAADTLDEALRLAAGLYAPDFPLDGQCVFGVAEGNLTALGQYGFRPGGAGRGFRMPMNTGYPAAEVARTGRAVYLGSTEEYRRRFPATWHLSARKGREAWAFLPLVTAGRVVGVWLAAFRTPWTSRRASAPCSPSPDA</sequence>
<proteinExistence type="predicted"/>
<evidence type="ECO:0000259" key="1">
    <source>
        <dbReference type="Pfam" id="PF13185"/>
    </source>
</evidence>
<evidence type="ECO:0000313" key="3">
    <source>
        <dbReference type="Proteomes" id="UP001164963"/>
    </source>
</evidence>
<gene>
    <name evidence="2" type="ORF">NEH16_01405</name>
</gene>
<dbReference type="SUPFAM" id="SSF55781">
    <property type="entry name" value="GAF domain-like"/>
    <property type="match status" value="1"/>
</dbReference>
<name>A0ABY6PMF9_9ACTN</name>